<dbReference type="SMART" id="SM00244">
    <property type="entry name" value="PHB"/>
    <property type="match status" value="1"/>
</dbReference>
<dbReference type="GO" id="GO:0016020">
    <property type="term" value="C:membrane"/>
    <property type="evidence" value="ECO:0007669"/>
    <property type="project" value="UniProtKB-SubCell"/>
</dbReference>
<evidence type="ECO:0000256" key="2">
    <source>
        <dbReference type="ARBA" id="ARBA00006971"/>
    </source>
</evidence>
<dbReference type="EMBL" id="CP159578">
    <property type="protein sequence ID" value="XCJ78321.1"/>
    <property type="molecule type" value="Genomic_DNA"/>
</dbReference>
<dbReference type="Pfam" id="PF01145">
    <property type="entry name" value="Band_7"/>
    <property type="match status" value="1"/>
</dbReference>
<dbReference type="NCBIfam" id="TIGR01933">
    <property type="entry name" value="hflK"/>
    <property type="match status" value="1"/>
</dbReference>
<accession>A0AB74UCR8</accession>
<keyword evidence="9" id="KW-0645">Protease</keyword>
<dbReference type="PANTHER" id="PTHR43327">
    <property type="entry name" value="STOMATIN-LIKE PROTEIN 2, MITOCHONDRIAL"/>
    <property type="match status" value="1"/>
</dbReference>
<evidence type="ECO:0000256" key="1">
    <source>
        <dbReference type="ARBA" id="ARBA00004167"/>
    </source>
</evidence>
<feature type="compositionally biased region" description="Gly residues" evidence="7">
    <location>
        <begin position="17"/>
        <end position="42"/>
    </location>
</feature>
<comment type="subunit">
    <text evidence="6">HflC and HflK may interact to form a multimeric complex.</text>
</comment>
<protein>
    <recommendedName>
        <fullName evidence="6">Protein HflK</fullName>
    </recommendedName>
</protein>
<keyword evidence="5 6" id="KW-0472">Membrane</keyword>
<name>A0AB74UCR8_9GAMM</name>
<dbReference type="Pfam" id="PF12221">
    <property type="entry name" value="HflK_N"/>
    <property type="match status" value="1"/>
</dbReference>
<gene>
    <name evidence="9" type="primary">hflK</name>
    <name evidence="9" type="ORF">ABV408_12865</name>
</gene>
<feature type="region of interest" description="Disordered" evidence="7">
    <location>
        <begin position="393"/>
        <end position="417"/>
    </location>
</feature>
<dbReference type="InterPro" id="IPR010201">
    <property type="entry name" value="HflK"/>
</dbReference>
<dbReference type="CDD" id="cd03404">
    <property type="entry name" value="SPFH_HflK"/>
    <property type="match status" value="1"/>
</dbReference>
<comment type="subcellular location">
    <subcellularLocation>
        <location evidence="1">Membrane</location>
        <topology evidence="1">Single-pass membrane protein</topology>
    </subcellularLocation>
</comment>
<comment type="similarity">
    <text evidence="2 6">Belongs to the band 7/mec-2 family. HflK subfamily.</text>
</comment>
<comment type="function">
    <text evidence="6">HflC and HflK could encode or regulate a protease.</text>
</comment>
<organism evidence="9">
    <name type="scientific">Salinicola endophyticus</name>
    <dbReference type="NCBI Taxonomy" id="1949083"/>
    <lineage>
        <taxon>Bacteria</taxon>
        <taxon>Pseudomonadati</taxon>
        <taxon>Pseudomonadota</taxon>
        <taxon>Gammaproteobacteria</taxon>
        <taxon>Oceanospirillales</taxon>
        <taxon>Halomonadaceae</taxon>
        <taxon>Salinicola</taxon>
    </lineage>
</organism>
<reference evidence="9" key="1">
    <citation type="submission" date="2024-06" db="EMBL/GenBank/DDBJ databases">
        <title>Complete genome of Salinicola endophyticus HNIBRBA4755.</title>
        <authorList>
            <person name="Shin S.Y."/>
            <person name="Kang H."/>
            <person name="Song J."/>
        </authorList>
    </citation>
    <scope>NUCLEOTIDE SEQUENCE</scope>
    <source>
        <strain evidence="9">HNIBRBA4755</strain>
    </source>
</reference>
<keyword evidence="3 6" id="KW-0812">Transmembrane</keyword>
<evidence type="ECO:0000256" key="3">
    <source>
        <dbReference type="ARBA" id="ARBA00022692"/>
    </source>
</evidence>
<dbReference type="SUPFAM" id="SSF117892">
    <property type="entry name" value="Band 7/SPFH domain"/>
    <property type="match status" value="1"/>
</dbReference>
<dbReference type="InterPro" id="IPR050710">
    <property type="entry name" value="Band7/mec-2_domain"/>
</dbReference>
<dbReference type="PANTHER" id="PTHR43327:SF2">
    <property type="entry name" value="MODULATOR OF FTSH PROTEASE HFLK"/>
    <property type="match status" value="1"/>
</dbReference>
<evidence type="ECO:0000256" key="6">
    <source>
        <dbReference type="RuleBase" id="RU364113"/>
    </source>
</evidence>
<evidence type="ECO:0000256" key="4">
    <source>
        <dbReference type="ARBA" id="ARBA00022989"/>
    </source>
</evidence>
<keyword evidence="4 6" id="KW-1133">Transmembrane helix</keyword>
<evidence type="ECO:0000256" key="7">
    <source>
        <dbReference type="SAM" id="MobiDB-lite"/>
    </source>
</evidence>
<dbReference type="AlphaFoldDB" id="A0AB74UCR8"/>
<evidence type="ECO:0000259" key="8">
    <source>
        <dbReference type="SMART" id="SM00244"/>
    </source>
</evidence>
<feature type="region of interest" description="Disordered" evidence="7">
    <location>
        <begin position="1"/>
        <end position="49"/>
    </location>
</feature>
<sequence length="417" mass="44990">MAWNEPGGGNNQQDPWSGGGGRRPSGNGGDNGDGNNRGGGNNQGPPDLDEALKKFQDKISRLFGGRGKRGGAGGGDGSGGGKRNPFVLPLLVVIVAAVVWAGSGFHLIDQSERGVVFRFGKYTTTLNPGLHWNPPIVDQVKNVNVTSIRSANQTDSMLTSDENIVRVSVSTQYVVSDAHAFLVNVNEPEMTLQNAMDSALRQEVGNMKLQQILTTGRDRLGQRVFDRLSAYMDAYGTGLRLQTVNVESTAPPDQVQNAFDDVIRAREERQRSINQANAYSQAVVLEAKGQKQRLVEEAQGYKAAAVADATGQTNRFNSLLGEYQQAPKVTRERLYLETISQVLSQTPKALVDLGDSSAVTVLPLNQMQAGGNASSDGNATKMSMQQLEQISREVVDHMNSSSNSQQQTRSSSLREGR</sequence>
<evidence type="ECO:0000313" key="9">
    <source>
        <dbReference type="EMBL" id="XCJ78321.1"/>
    </source>
</evidence>
<dbReference type="InterPro" id="IPR001107">
    <property type="entry name" value="Band_7"/>
</dbReference>
<dbReference type="GO" id="GO:0008233">
    <property type="term" value="F:peptidase activity"/>
    <property type="evidence" value="ECO:0007669"/>
    <property type="project" value="UniProtKB-KW"/>
</dbReference>
<dbReference type="RefSeq" id="WP_353979326.1">
    <property type="nucleotide sequence ID" value="NZ_CP159578.1"/>
</dbReference>
<dbReference type="GO" id="GO:0006508">
    <property type="term" value="P:proteolysis"/>
    <property type="evidence" value="ECO:0007669"/>
    <property type="project" value="UniProtKB-KW"/>
</dbReference>
<feature type="compositionally biased region" description="Gly residues" evidence="7">
    <location>
        <begin position="1"/>
        <end position="10"/>
    </location>
</feature>
<dbReference type="InterPro" id="IPR036013">
    <property type="entry name" value="Band_7/SPFH_dom_sf"/>
</dbReference>
<feature type="transmembrane region" description="Helical" evidence="6">
    <location>
        <begin position="86"/>
        <end position="108"/>
    </location>
</feature>
<dbReference type="Gene3D" id="3.30.479.30">
    <property type="entry name" value="Band 7 domain"/>
    <property type="match status" value="1"/>
</dbReference>
<dbReference type="InterPro" id="IPR020980">
    <property type="entry name" value="Membrane_HflK_N"/>
</dbReference>
<feature type="domain" description="Band 7" evidence="8">
    <location>
        <begin position="103"/>
        <end position="263"/>
    </location>
</feature>
<proteinExistence type="inferred from homology"/>
<feature type="compositionally biased region" description="Low complexity" evidence="7">
    <location>
        <begin position="400"/>
        <end position="411"/>
    </location>
</feature>
<keyword evidence="9" id="KW-0378">Hydrolase</keyword>
<evidence type="ECO:0000256" key="5">
    <source>
        <dbReference type="ARBA" id="ARBA00023136"/>
    </source>
</evidence>